<accession>A0A7K1G9W7</accession>
<dbReference type="EMBL" id="WJYA01000003">
    <property type="protein sequence ID" value="MTE25921.1"/>
    <property type="molecule type" value="Genomic_DNA"/>
</dbReference>
<evidence type="ECO:0000313" key="2">
    <source>
        <dbReference type="Proteomes" id="UP000447545"/>
    </source>
</evidence>
<comment type="caution">
    <text evidence="1">The sequence shown here is derived from an EMBL/GenBank/DDBJ whole genome shotgun (WGS) entry which is preliminary data.</text>
</comment>
<dbReference type="PROSITE" id="PS51257">
    <property type="entry name" value="PROKAR_LIPOPROTEIN"/>
    <property type="match status" value="1"/>
</dbReference>
<dbReference type="Proteomes" id="UP000447545">
    <property type="component" value="Unassembled WGS sequence"/>
</dbReference>
<protein>
    <submittedName>
        <fullName evidence="1">Uncharacterized protein</fullName>
    </submittedName>
</protein>
<dbReference type="RefSeq" id="WP_155087765.1">
    <property type="nucleotide sequence ID" value="NZ_WJYA01000003.1"/>
</dbReference>
<keyword evidence="2" id="KW-1185">Reference proteome</keyword>
<reference evidence="1 2" key="1">
    <citation type="submission" date="2019-11" db="EMBL/GenBank/DDBJ databases">
        <title>Winogradskyella ouciana sp. nov., isolated from the hadal seawater of the Mariana Trench.</title>
        <authorList>
            <person name="Liu R."/>
        </authorList>
    </citation>
    <scope>NUCLEOTIDE SEQUENCE [LARGE SCALE GENOMIC DNA]</scope>
    <source>
        <strain evidence="1 2">ZXX205</strain>
    </source>
</reference>
<sequence>MKKKQFLLLFAFLTILSCERDDICAEGTATTPRLLIEFYDINNPDDLKSVSRLTVYGEGLLDPNPPVANVDETILFNENTTAVELPLIVGIDDDTTITTRFILEKDTNLRLDEDDTTQSDVDIIEVTYTTEFVYVSRACGYKSIFNNLDVNLEEDSWISAVETIVTEVENENTVHVRILH</sequence>
<dbReference type="InterPro" id="IPR045607">
    <property type="entry name" value="DUF6452"/>
</dbReference>
<gene>
    <name evidence="1" type="ORF">F1003_03160</name>
</gene>
<name>A0A7K1G9W7_9FLAO</name>
<organism evidence="1 2">
    <name type="scientific">Winogradskyella ouciana</name>
    <dbReference type="NCBI Taxonomy" id="2608631"/>
    <lineage>
        <taxon>Bacteria</taxon>
        <taxon>Pseudomonadati</taxon>
        <taxon>Bacteroidota</taxon>
        <taxon>Flavobacteriia</taxon>
        <taxon>Flavobacteriales</taxon>
        <taxon>Flavobacteriaceae</taxon>
        <taxon>Winogradskyella</taxon>
    </lineage>
</organism>
<dbReference type="AlphaFoldDB" id="A0A7K1G9W7"/>
<dbReference type="Pfam" id="PF20050">
    <property type="entry name" value="DUF6452"/>
    <property type="match status" value="1"/>
</dbReference>
<proteinExistence type="predicted"/>
<evidence type="ECO:0000313" key="1">
    <source>
        <dbReference type="EMBL" id="MTE25921.1"/>
    </source>
</evidence>